<feature type="transmembrane region" description="Helical" evidence="6">
    <location>
        <begin position="35"/>
        <end position="55"/>
    </location>
</feature>
<feature type="transmembrane region" description="Helical" evidence="6">
    <location>
        <begin position="237"/>
        <end position="255"/>
    </location>
</feature>
<protein>
    <recommendedName>
        <fullName evidence="7">TLC domain-containing protein</fullName>
    </recommendedName>
</protein>
<dbReference type="PANTHER" id="PTHR13439">
    <property type="entry name" value="CT120 PROTEIN"/>
    <property type="match status" value="1"/>
</dbReference>
<evidence type="ECO:0000256" key="1">
    <source>
        <dbReference type="ARBA" id="ARBA00004141"/>
    </source>
</evidence>
<dbReference type="SMART" id="SM00724">
    <property type="entry name" value="TLC"/>
    <property type="match status" value="1"/>
</dbReference>
<evidence type="ECO:0000259" key="7">
    <source>
        <dbReference type="PROSITE" id="PS50922"/>
    </source>
</evidence>
<dbReference type="GO" id="GO:0005783">
    <property type="term" value="C:endoplasmic reticulum"/>
    <property type="evidence" value="ECO:0007669"/>
    <property type="project" value="TreeGrafter"/>
</dbReference>
<feature type="transmembrane region" description="Helical" evidence="6">
    <location>
        <begin position="6"/>
        <end position="23"/>
    </location>
</feature>
<dbReference type="InterPro" id="IPR006634">
    <property type="entry name" value="TLC-dom"/>
</dbReference>
<feature type="transmembrane region" description="Helical" evidence="6">
    <location>
        <begin position="197"/>
        <end position="217"/>
    </location>
</feature>
<evidence type="ECO:0000256" key="4">
    <source>
        <dbReference type="ARBA" id="ARBA00023136"/>
    </source>
</evidence>
<evidence type="ECO:0000256" key="3">
    <source>
        <dbReference type="ARBA" id="ARBA00022989"/>
    </source>
</evidence>
<dbReference type="GO" id="GO:0016020">
    <property type="term" value="C:membrane"/>
    <property type="evidence" value="ECO:0007669"/>
    <property type="project" value="UniProtKB-SubCell"/>
</dbReference>
<evidence type="ECO:0000256" key="2">
    <source>
        <dbReference type="ARBA" id="ARBA00022692"/>
    </source>
</evidence>
<accession>A0AAJ0GJF7</accession>
<gene>
    <name evidence="8" type="ORF">LTR09_000324</name>
</gene>
<dbReference type="PROSITE" id="PS50922">
    <property type="entry name" value="TLC"/>
    <property type="match status" value="1"/>
</dbReference>
<name>A0AAJ0GJF7_9PEZI</name>
<reference evidence="8" key="1">
    <citation type="submission" date="2023-04" db="EMBL/GenBank/DDBJ databases">
        <title>Black Yeasts Isolated from many extreme environments.</title>
        <authorList>
            <person name="Coleine C."/>
            <person name="Stajich J.E."/>
            <person name="Selbmann L."/>
        </authorList>
    </citation>
    <scope>NUCLEOTIDE SEQUENCE</scope>
    <source>
        <strain evidence="8">CCFEE 5312</strain>
    </source>
</reference>
<dbReference type="PANTHER" id="PTHR13439:SF66">
    <property type="entry name" value="BCDNA.GH12326"/>
    <property type="match status" value="1"/>
</dbReference>
<keyword evidence="4 5" id="KW-0472">Membrane</keyword>
<dbReference type="GO" id="GO:0055088">
    <property type="term" value="P:lipid homeostasis"/>
    <property type="evidence" value="ECO:0007669"/>
    <property type="project" value="TreeGrafter"/>
</dbReference>
<keyword evidence="9" id="KW-1185">Reference proteome</keyword>
<comment type="subcellular location">
    <subcellularLocation>
        <location evidence="1">Membrane</location>
        <topology evidence="1">Multi-pass membrane protein</topology>
    </subcellularLocation>
</comment>
<organism evidence="8 9">
    <name type="scientific">Extremus antarcticus</name>
    <dbReference type="NCBI Taxonomy" id="702011"/>
    <lineage>
        <taxon>Eukaryota</taxon>
        <taxon>Fungi</taxon>
        <taxon>Dikarya</taxon>
        <taxon>Ascomycota</taxon>
        <taxon>Pezizomycotina</taxon>
        <taxon>Dothideomycetes</taxon>
        <taxon>Dothideomycetidae</taxon>
        <taxon>Mycosphaerellales</taxon>
        <taxon>Extremaceae</taxon>
        <taxon>Extremus</taxon>
    </lineage>
</organism>
<dbReference type="EMBL" id="JAWDJX010000001">
    <property type="protein sequence ID" value="KAK3058759.1"/>
    <property type="molecule type" value="Genomic_DNA"/>
</dbReference>
<evidence type="ECO:0000313" key="8">
    <source>
        <dbReference type="EMBL" id="KAK3058759.1"/>
    </source>
</evidence>
<comment type="caution">
    <text evidence="8">The sequence shown here is derived from an EMBL/GenBank/DDBJ whole genome shotgun (WGS) entry which is preliminary data.</text>
</comment>
<dbReference type="InterPro" id="IPR050846">
    <property type="entry name" value="TLCD"/>
</dbReference>
<dbReference type="Proteomes" id="UP001271007">
    <property type="component" value="Unassembled WGS sequence"/>
</dbReference>
<feature type="domain" description="TLC" evidence="7">
    <location>
        <begin position="29"/>
        <end position="266"/>
    </location>
</feature>
<evidence type="ECO:0000256" key="5">
    <source>
        <dbReference type="PROSITE-ProRule" id="PRU00205"/>
    </source>
</evidence>
<keyword evidence="3 6" id="KW-1133">Transmembrane helix</keyword>
<proteinExistence type="predicted"/>
<sequence>MDSRPLRIVSATAIAYIAAFIGFRHSHILYDRTAALKAISSFHSTLTAIFGIIALSQPWPIRMRDVKQHVKPGQLNDSRNPIIFGQSAFGNAVTAIETGFLLYDTIATLIIHYEEYCTKKQLSWIDATKLLFRKEPVTLWHHLSILTALGYFQIYCLKGQERGVWIIVAFILMNASTPIMQLRWWRRKSTGQSSLTLDILFCIVFGICRLGTVFYVFRVYGQYHGIGTLQAFTRQKWICQVSTGALFALNAVWWATLARNTGRKIAKACS</sequence>
<evidence type="ECO:0000313" key="9">
    <source>
        <dbReference type="Proteomes" id="UP001271007"/>
    </source>
</evidence>
<keyword evidence="2 5" id="KW-0812">Transmembrane</keyword>
<dbReference type="AlphaFoldDB" id="A0AAJ0GJF7"/>
<feature type="transmembrane region" description="Helical" evidence="6">
    <location>
        <begin position="164"/>
        <end position="185"/>
    </location>
</feature>
<evidence type="ECO:0000256" key="6">
    <source>
        <dbReference type="SAM" id="Phobius"/>
    </source>
</evidence>